<dbReference type="Pfam" id="PF13302">
    <property type="entry name" value="Acetyltransf_3"/>
    <property type="match status" value="1"/>
</dbReference>
<dbReference type="PANTHER" id="PTHR43415:SF3">
    <property type="entry name" value="GNAT-FAMILY ACETYLTRANSFERASE"/>
    <property type="match status" value="1"/>
</dbReference>
<dbReference type="PANTHER" id="PTHR43415">
    <property type="entry name" value="SPERMIDINE N(1)-ACETYLTRANSFERASE"/>
    <property type="match status" value="1"/>
</dbReference>
<dbReference type="PROSITE" id="PS51186">
    <property type="entry name" value="GNAT"/>
    <property type="match status" value="1"/>
</dbReference>
<keyword evidence="3" id="KW-1185">Reference proteome</keyword>
<reference evidence="2 3" key="1">
    <citation type="journal article" date="2017" name="Genome Announc.">
        <title>Draft Genome Sequence of Romboutsia weinsteinii sp. nov. Strain CCRI-19649(T) Isolated from Surface Water.</title>
        <authorList>
            <person name="Maheux A.F."/>
            <person name="Boudreau D.K."/>
            <person name="Berube E."/>
            <person name="Boissinot M."/>
            <person name="Cantin P."/>
            <person name="Raymond F."/>
            <person name="Corbeil J."/>
            <person name="Omar R.F."/>
            <person name="Bergeron M.G."/>
        </authorList>
    </citation>
    <scope>NUCLEOTIDE SEQUENCE [LARGE SCALE GENOMIC DNA]</scope>
    <source>
        <strain evidence="2 3">CCRI-19649</strain>
    </source>
</reference>
<dbReference type="Gene3D" id="3.40.630.30">
    <property type="match status" value="1"/>
</dbReference>
<evidence type="ECO:0000313" key="2">
    <source>
        <dbReference type="EMBL" id="RDY29406.1"/>
    </source>
</evidence>
<protein>
    <submittedName>
        <fullName evidence="2">N-acetyltransferase</fullName>
    </submittedName>
</protein>
<sequence length="172" mass="20425">MKNIIKEYEGIILRYTHEEDLEFVINAERDIENARYVGQWSREDHINSFSNKDILHIIIEDAITFKSIGYIIMAGIENHNNSIEFKRFVICEKDKGFGKIALKLIKEYAFDELDANRLWLDVRHKNYRAQNVYKSQGFKEEGVLRECILYNESYESLIIMSMLKSEYIVKGW</sequence>
<accession>A0A371J9Q2</accession>
<dbReference type="OrthoDB" id="9795206at2"/>
<evidence type="ECO:0000259" key="1">
    <source>
        <dbReference type="PROSITE" id="PS51186"/>
    </source>
</evidence>
<name>A0A371J9Q2_9FIRM</name>
<keyword evidence="2" id="KW-0808">Transferase</keyword>
<evidence type="ECO:0000313" key="3">
    <source>
        <dbReference type="Proteomes" id="UP000215694"/>
    </source>
</evidence>
<dbReference type="Proteomes" id="UP000215694">
    <property type="component" value="Unassembled WGS sequence"/>
</dbReference>
<dbReference type="GO" id="GO:0016747">
    <property type="term" value="F:acyltransferase activity, transferring groups other than amino-acyl groups"/>
    <property type="evidence" value="ECO:0007669"/>
    <property type="project" value="InterPro"/>
</dbReference>
<dbReference type="SUPFAM" id="SSF55729">
    <property type="entry name" value="Acyl-CoA N-acyltransferases (Nat)"/>
    <property type="match status" value="1"/>
</dbReference>
<dbReference type="RefSeq" id="WP_094365994.1">
    <property type="nucleotide sequence ID" value="NZ_NOJY02000002.1"/>
</dbReference>
<proteinExistence type="predicted"/>
<dbReference type="InterPro" id="IPR016181">
    <property type="entry name" value="Acyl_CoA_acyltransferase"/>
</dbReference>
<feature type="domain" description="N-acetyltransferase" evidence="1">
    <location>
        <begin position="11"/>
        <end position="165"/>
    </location>
</feature>
<organism evidence="2 3">
    <name type="scientific">Romboutsia weinsteinii</name>
    <dbReference type="NCBI Taxonomy" id="2020949"/>
    <lineage>
        <taxon>Bacteria</taxon>
        <taxon>Bacillati</taxon>
        <taxon>Bacillota</taxon>
        <taxon>Clostridia</taxon>
        <taxon>Peptostreptococcales</taxon>
        <taxon>Peptostreptococcaceae</taxon>
        <taxon>Romboutsia</taxon>
    </lineage>
</organism>
<dbReference type="InterPro" id="IPR000182">
    <property type="entry name" value="GNAT_dom"/>
</dbReference>
<gene>
    <name evidence="2" type="ORF">CHL78_001525</name>
</gene>
<dbReference type="AlphaFoldDB" id="A0A371J9Q2"/>
<comment type="caution">
    <text evidence="2">The sequence shown here is derived from an EMBL/GenBank/DDBJ whole genome shotgun (WGS) entry which is preliminary data.</text>
</comment>
<dbReference type="EMBL" id="NOJY02000002">
    <property type="protein sequence ID" value="RDY29406.1"/>
    <property type="molecule type" value="Genomic_DNA"/>
</dbReference>